<reference evidence="3 5" key="2">
    <citation type="submission" date="2021-03" db="EMBL/GenBank/DDBJ databases">
        <authorList>
            <person name="Li Y."/>
            <person name="Li S."/>
            <person name="Chen M."/>
            <person name="Peng G."/>
            <person name="Tan Z."/>
            <person name="An Q."/>
        </authorList>
    </citation>
    <scope>NUCLEOTIDE SEQUENCE [LARGE SCALE GENOMIC DNA]</scope>
    <source>
        <strain evidence="3 5">Ola 51</strain>
    </source>
</reference>
<organism evidence="4 6">
    <name type="scientific">Kosakonia oryzae</name>
    <dbReference type="NCBI Taxonomy" id="497725"/>
    <lineage>
        <taxon>Bacteria</taxon>
        <taxon>Pseudomonadati</taxon>
        <taxon>Pseudomonadota</taxon>
        <taxon>Gammaproteobacteria</taxon>
        <taxon>Enterobacterales</taxon>
        <taxon>Enterobacteriaceae</taxon>
        <taxon>Kosakonia</taxon>
    </lineage>
</organism>
<evidence type="ECO:0000313" key="4">
    <source>
        <dbReference type="EMBL" id="SFC87461.1"/>
    </source>
</evidence>
<dbReference type="Proteomes" id="UP000078227">
    <property type="component" value="Chromosome"/>
</dbReference>
<dbReference type="SUPFAM" id="SSF101801">
    <property type="entry name" value="Surface presentation of antigens (SPOA)"/>
    <property type="match status" value="1"/>
</dbReference>
<proteinExistence type="predicted"/>
<reference evidence="4 6" key="1">
    <citation type="submission" date="2016-10" db="EMBL/GenBank/DDBJ databases">
        <authorList>
            <person name="Varghese N."/>
            <person name="Submissions S."/>
        </authorList>
    </citation>
    <scope>NUCLEOTIDE SEQUENCE [LARGE SCALE GENOMIC DNA]</scope>
    <source>
        <strain evidence="4 6">CGMCC 1.7012</strain>
    </source>
</reference>
<evidence type="ECO:0000256" key="1">
    <source>
        <dbReference type="SAM" id="MobiDB-lite"/>
    </source>
</evidence>
<dbReference type="InterPro" id="IPR036429">
    <property type="entry name" value="SpoA-like_sf"/>
</dbReference>
<evidence type="ECO:0000259" key="2">
    <source>
        <dbReference type="Pfam" id="PF01052"/>
    </source>
</evidence>
<feature type="domain" description="Flagellar motor switch protein FliN-like C-terminal" evidence="2">
    <location>
        <begin position="283"/>
        <end position="350"/>
    </location>
</feature>
<evidence type="ECO:0000313" key="3">
    <source>
        <dbReference type="EMBL" id="ANI81308.1"/>
    </source>
</evidence>
<name>A0AA94H5Y5_9ENTR</name>
<dbReference type="EMBL" id="CP014007">
    <property type="protein sequence ID" value="ANI81308.1"/>
    <property type="molecule type" value="Genomic_DNA"/>
</dbReference>
<protein>
    <submittedName>
        <fullName evidence="3">FliM/FliN family flagellar motor switch protein</fullName>
    </submittedName>
    <submittedName>
        <fullName evidence="4">Type III secretion protein Q</fullName>
    </submittedName>
</protein>
<gene>
    <name evidence="3" type="ORF">AWR26_03755</name>
    <name evidence="4" type="ORF">SAMN05216286_3559</name>
</gene>
<dbReference type="RefSeq" id="WP_064563708.1">
    <property type="nucleotide sequence ID" value="NZ_CP014007.2"/>
</dbReference>
<dbReference type="AlphaFoldDB" id="A0AA94H5Y5"/>
<sequence length="362" mass="40042">MKIDLPPQTWDEARARLWLGSGWRYPFTLGERQGELYLLPAPERDEEGELARGFHSDVGLLFFSNPSPLLTLLANCPALMGEDDSNDNWYWPFFSQQLSPQIVDLFGPLTRVLTEAKTPPGLTLRLYAYLGEEHAWSNLRVTPQTLQQLANRPGWQRRWNTLHQGIPLSLPLIIATLTLSVRQLAALRCGDLLMAGRLFFTPQGQGYVTVARQQFQGQLTATFTSGEPDRFLITLKKELTMSHSQEPLLPEDDRGVSAAGADEEKQNVNVSAEKMPAHDASFDELPLELTLRCGTLKLTLGELQQLDAGSTVLVEHASPGEALLCHGNFPLAKGELVNVNGSLGLQITHVLCNRPQAADGTL</sequence>
<feature type="region of interest" description="Disordered" evidence="1">
    <location>
        <begin position="243"/>
        <end position="264"/>
    </location>
</feature>
<keyword evidence="5" id="KW-1185">Reference proteome</keyword>
<dbReference type="KEGG" id="kor:AWR26_03755"/>
<evidence type="ECO:0000313" key="6">
    <source>
        <dbReference type="Proteomes" id="UP000182314"/>
    </source>
</evidence>
<dbReference type="Pfam" id="PF01052">
    <property type="entry name" value="FliMN_C"/>
    <property type="match status" value="1"/>
</dbReference>
<evidence type="ECO:0000313" key="5">
    <source>
        <dbReference type="Proteomes" id="UP000078227"/>
    </source>
</evidence>
<dbReference type="InterPro" id="IPR001543">
    <property type="entry name" value="FliN-like_C"/>
</dbReference>
<dbReference type="Gene3D" id="2.30.330.10">
    <property type="entry name" value="SpoA-like"/>
    <property type="match status" value="1"/>
</dbReference>
<dbReference type="Proteomes" id="UP000182314">
    <property type="component" value="Unassembled WGS sequence"/>
</dbReference>
<keyword evidence="3" id="KW-0282">Flagellum</keyword>
<keyword evidence="3" id="KW-0969">Cilium</keyword>
<accession>A0AA94H5Y5</accession>
<dbReference type="EMBL" id="FOKO01000004">
    <property type="protein sequence ID" value="SFC87461.1"/>
    <property type="molecule type" value="Genomic_DNA"/>
</dbReference>
<keyword evidence="3" id="KW-0966">Cell projection</keyword>